<proteinExistence type="predicted"/>
<dbReference type="STRING" id="879819.A0A0J0XNS7"/>
<dbReference type="OrthoDB" id="3361363at2759"/>
<name>A0A0J0XNS7_9TREE</name>
<evidence type="ECO:0000313" key="1">
    <source>
        <dbReference type="EMBL" id="KLT42785.1"/>
    </source>
</evidence>
<dbReference type="AlphaFoldDB" id="A0A0J0XNS7"/>
<dbReference type="Proteomes" id="UP000053611">
    <property type="component" value="Unassembled WGS sequence"/>
</dbReference>
<keyword evidence="2" id="KW-1185">Reference proteome</keyword>
<gene>
    <name evidence="1" type="ORF">CC85DRAFT_236818</name>
</gene>
<accession>A0A0J0XNS7</accession>
<evidence type="ECO:0008006" key="3">
    <source>
        <dbReference type="Google" id="ProtNLM"/>
    </source>
</evidence>
<organism evidence="1 2">
    <name type="scientific">Cutaneotrichosporon oleaginosum</name>
    <dbReference type="NCBI Taxonomy" id="879819"/>
    <lineage>
        <taxon>Eukaryota</taxon>
        <taxon>Fungi</taxon>
        <taxon>Dikarya</taxon>
        <taxon>Basidiomycota</taxon>
        <taxon>Agaricomycotina</taxon>
        <taxon>Tremellomycetes</taxon>
        <taxon>Trichosporonales</taxon>
        <taxon>Trichosporonaceae</taxon>
        <taxon>Cutaneotrichosporon</taxon>
    </lineage>
</organism>
<feature type="non-terminal residue" evidence="1">
    <location>
        <position position="1"/>
    </location>
</feature>
<feature type="non-terminal residue" evidence="1">
    <location>
        <position position="108"/>
    </location>
</feature>
<dbReference type="GeneID" id="28980700"/>
<evidence type="ECO:0000313" key="2">
    <source>
        <dbReference type="Proteomes" id="UP000053611"/>
    </source>
</evidence>
<reference evidence="1 2" key="1">
    <citation type="submission" date="2015-03" db="EMBL/GenBank/DDBJ databases">
        <title>Genomics and transcriptomics of the oil-accumulating basidiomycete yeast T. oleaginosus allow insights into substrate utilization and the diverse evolutionary trajectories of mating systems in fungi.</title>
        <authorList>
            <consortium name="DOE Joint Genome Institute"/>
            <person name="Kourist R."/>
            <person name="Kracht O."/>
            <person name="Bracharz F."/>
            <person name="Lipzen A."/>
            <person name="Nolan M."/>
            <person name="Ohm R."/>
            <person name="Grigoriev I."/>
            <person name="Sun S."/>
            <person name="Heitman J."/>
            <person name="Bruck T."/>
            <person name="Nowrousian M."/>
        </authorList>
    </citation>
    <scope>NUCLEOTIDE SEQUENCE [LARGE SCALE GENOMIC DNA]</scope>
    <source>
        <strain evidence="1 2">IBC0246</strain>
    </source>
</reference>
<sequence length="108" mass="12121">AKDIRIGFVNGMPADPALPYPHLHAHAFLGPFDRKLPGSTMWRRTVVFNSFNWWSAEDLRAEIREESSNCRVKSGYEHRWDSPIDKVPDAGAIAGLPNALEPDAYVDS</sequence>
<dbReference type="EMBL" id="KQ087201">
    <property type="protein sequence ID" value="KLT42785.1"/>
    <property type="molecule type" value="Genomic_DNA"/>
</dbReference>
<protein>
    <recommendedName>
        <fullName evidence="3">HIT domain-containing protein</fullName>
    </recommendedName>
</protein>